<keyword evidence="1" id="KW-1133">Transmembrane helix</keyword>
<feature type="transmembrane region" description="Helical" evidence="1">
    <location>
        <begin position="156"/>
        <end position="175"/>
    </location>
</feature>
<reference evidence="2 3" key="1">
    <citation type="submission" date="2014-03" db="EMBL/GenBank/DDBJ databases">
        <title>Draft Genome Sequences of Four Burkholderia Strains.</title>
        <authorList>
            <person name="Liu X.Y."/>
            <person name="Li C.X."/>
            <person name="Xu J.H."/>
        </authorList>
    </citation>
    <scope>NUCLEOTIDE SEQUENCE [LARGE SCALE GENOMIC DNA]</scope>
    <source>
        <strain evidence="2 3">DSM 50014</strain>
    </source>
</reference>
<protein>
    <recommendedName>
        <fullName evidence="4">DUF3667 domain-containing protein</fullName>
    </recommendedName>
</protein>
<dbReference type="AlphaFoldDB" id="A0A069PQQ8"/>
<name>A0A069PQQ8_9BURK</name>
<dbReference type="Pfam" id="PF12412">
    <property type="entry name" value="DUF3667"/>
    <property type="match status" value="1"/>
</dbReference>
<evidence type="ECO:0008006" key="4">
    <source>
        <dbReference type="Google" id="ProtNLM"/>
    </source>
</evidence>
<proteinExistence type="predicted"/>
<dbReference type="RefSeq" id="WP_035934647.1">
    <property type="nucleotide sequence ID" value="NZ_CADFFX010000010.1"/>
</dbReference>
<dbReference type="InterPro" id="IPR022134">
    <property type="entry name" value="DUF3667"/>
</dbReference>
<comment type="caution">
    <text evidence="2">The sequence shown here is derived from an EMBL/GenBank/DDBJ whole genome shotgun (WGS) entry which is preliminary data.</text>
</comment>
<feature type="transmembrane region" description="Helical" evidence="1">
    <location>
        <begin position="257"/>
        <end position="280"/>
    </location>
</feature>
<keyword evidence="1" id="KW-0472">Membrane</keyword>
<gene>
    <name evidence="2" type="ORF">BG61_11085</name>
</gene>
<evidence type="ECO:0000256" key="1">
    <source>
        <dbReference type="SAM" id="Phobius"/>
    </source>
</evidence>
<dbReference type="STRING" id="60547.GCA_000751215_04007"/>
<feature type="transmembrane region" description="Helical" evidence="1">
    <location>
        <begin position="226"/>
        <end position="245"/>
    </location>
</feature>
<keyword evidence="1" id="KW-0812">Transmembrane</keyword>
<organism evidence="2 3">
    <name type="scientific">Caballeronia glathei</name>
    <dbReference type="NCBI Taxonomy" id="60547"/>
    <lineage>
        <taxon>Bacteria</taxon>
        <taxon>Pseudomonadati</taxon>
        <taxon>Pseudomonadota</taxon>
        <taxon>Betaproteobacteria</taxon>
        <taxon>Burkholderiales</taxon>
        <taxon>Burkholderiaceae</taxon>
        <taxon>Caballeronia</taxon>
    </lineage>
</organism>
<keyword evidence="3" id="KW-1185">Reference proteome</keyword>
<evidence type="ECO:0000313" key="3">
    <source>
        <dbReference type="Proteomes" id="UP000027466"/>
    </source>
</evidence>
<dbReference type="Proteomes" id="UP000027466">
    <property type="component" value="Unassembled WGS sequence"/>
</dbReference>
<evidence type="ECO:0000313" key="2">
    <source>
        <dbReference type="EMBL" id="KDR42174.1"/>
    </source>
</evidence>
<accession>A0A069PQQ8</accession>
<dbReference type="EMBL" id="JFHC01000019">
    <property type="protein sequence ID" value="KDR42174.1"/>
    <property type="molecule type" value="Genomic_DNA"/>
</dbReference>
<sequence length="281" mass="30861">MSAPEPWTCPTCRLRISTPFCPQCGESPLRPPDLTLRGIAAKVLHAATSIDGRLLRTVWSLLRHPGELTLAHLNGQRMPYVPPFQLFLLANAFFFAMQSLTDTQIFGSTLDSHLHHQDWSALAQSLVAEHVAALRTNLTQYTPVFDRAAVLNAKSLIILMVVPFASLLWLSFVLARRPFVTYVYFSLHLYTFLLLLFSFALAVAAIHVRLGGLGLGSPVVDKVLSIVNLGVCGSYAYLAAGPVFGSRGVTRLLRAMGMALLAGVIVLGYRFAIFLITLYMT</sequence>
<feature type="transmembrane region" description="Helical" evidence="1">
    <location>
        <begin position="187"/>
        <end position="206"/>
    </location>
</feature>